<feature type="region of interest" description="Disordered" evidence="1">
    <location>
        <begin position="1"/>
        <end position="30"/>
    </location>
</feature>
<reference evidence="2 3" key="2">
    <citation type="journal article" date="2017" name="Front. Plant Sci.">
        <title>Gene Classification and Mining of Molecular Markers Useful in Red Clover (Trifolium pratense) Breeding.</title>
        <authorList>
            <person name="Istvanek J."/>
            <person name="Dluhosova J."/>
            <person name="Dluhos P."/>
            <person name="Patkova L."/>
            <person name="Nedelnik J."/>
            <person name="Repkova J."/>
        </authorList>
    </citation>
    <scope>NUCLEOTIDE SEQUENCE [LARGE SCALE GENOMIC DNA]</scope>
    <source>
        <strain evidence="3">cv. Tatra</strain>
        <tissue evidence="2">Young leaves</tissue>
    </source>
</reference>
<dbReference type="AlphaFoldDB" id="A0A2K3LVG9"/>
<dbReference type="EMBL" id="ASHM01042127">
    <property type="protein sequence ID" value="PNX82499.1"/>
    <property type="molecule type" value="Genomic_DNA"/>
</dbReference>
<organism evidence="2 3">
    <name type="scientific">Trifolium pratense</name>
    <name type="common">Red clover</name>
    <dbReference type="NCBI Taxonomy" id="57577"/>
    <lineage>
        <taxon>Eukaryota</taxon>
        <taxon>Viridiplantae</taxon>
        <taxon>Streptophyta</taxon>
        <taxon>Embryophyta</taxon>
        <taxon>Tracheophyta</taxon>
        <taxon>Spermatophyta</taxon>
        <taxon>Magnoliopsida</taxon>
        <taxon>eudicotyledons</taxon>
        <taxon>Gunneridae</taxon>
        <taxon>Pentapetalae</taxon>
        <taxon>rosids</taxon>
        <taxon>fabids</taxon>
        <taxon>Fabales</taxon>
        <taxon>Fabaceae</taxon>
        <taxon>Papilionoideae</taxon>
        <taxon>50 kb inversion clade</taxon>
        <taxon>NPAAA clade</taxon>
        <taxon>Hologalegina</taxon>
        <taxon>IRL clade</taxon>
        <taxon>Trifolieae</taxon>
        <taxon>Trifolium</taxon>
    </lineage>
</organism>
<evidence type="ECO:0000313" key="3">
    <source>
        <dbReference type="Proteomes" id="UP000236291"/>
    </source>
</evidence>
<protein>
    <submittedName>
        <fullName evidence="2">Uncharacterized protein</fullName>
    </submittedName>
</protein>
<feature type="region of interest" description="Disordered" evidence="1">
    <location>
        <begin position="54"/>
        <end position="93"/>
    </location>
</feature>
<gene>
    <name evidence="2" type="ORF">L195_g038528</name>
</gene>
<feature type="non-terminal residue" evidence="2">
    <location>
        <position position="1"/>
    </location>
</feature>
<comment type="caution">
    <text evidence="2">The sequence shown here is derived from an EMBL/GenBank/DDBJ whole genome shotgun (WGS) entry which is preliminary data.</text>
</comment>
<proteinExistence type="predicted"/>
<accession>A0A2K3LVG9</accession>
<name>A0A2K3LVG9_TRIPR</name>
<reference evidence="2 3" key="1">
    <citation type="journal article" date="2014" name="Am. J. Bot.">
        <title>Genome assembly and annotation for red clover (Trifolium pratense; Fabaceae).</title>
        <authorList>
            <person name="Istvanek J."/>
            <person name="Jaros M."/>
            <person name="Krenek A."/>
            <person name="Repkova J."/>
        </authorList>
    </citation>
    <scope>NUCLEOTIDE SEQUENCE [LARGE SCALE GENOMIC DNA]</scope>
    <source>
        <strain evidence="3">cv. Tatra</strain>
        <tissue evidence="2">Young leaves</tissue>
    </source>
</reference>
<dbReference type="Proteomes" id="UP000236291">
    <property type="component" value="Unassembled WGS sequence"/>
</dbReference>
<feature type="compositionally biased region" description="Basic and acidic residues" evidence="1">
    <location>
        <begin position="8"/>
        <end position="30"/>
    </location>
</feature>
<evidence type="ECO:0000256" key="1">
    <source>
        <dbReference type="SAM" id="MobiDB-lite"/>
    </source>
</evidence>
<evidence type="ECO:0000313" key="2">
    <source>
        <dbReference type="EMBL" id="PNX82499.1"/>
    </source>
</evidence>
<sequence length="93" mass="10973">ETCSKNEWQGRKEKEEKEEEEKRRMAGRHNERCNGCSEEILSTRYQTTQELDKKMEATSKDDEVKVWGKETSNHEGEKKEESPVRSSVEMDPH</sequence>